<feature type="domain" description="ABC transporter" evidence="10">
    <location>
        <begin position="21"/>
        <end position="258"/>
    </location>
</feature>
<dbReference type="Gene3D" id="3.40.50.300">
    <property type="entry name" value="P-loop containing nucleotide triphosphate hydrolases"/>
    <property type="match status" value="2"/>
</dbReference>
<dbReference type="Pfam" id="PF00005">
    <property type="entry name" value="ABC_tran"/>
    <property type="match status" value="2"/>
</dbReference>
<evidence type="ECO:0000256" key="7">
    <source>
        <dbReference type="ARBA" id="ARBA00022840"/>
    </source>
</evidence>
<reference evidence="11" key="1">
    <citation type="submission" date="2020-02" db="EMBL/GenBank/DDBJ databases">
        <authorList>
            <person name="Meier V. D."/>
        </authorList>
    </citation>
    <scope>NUCLEOTIDE SEQUENCE</scope>
    <source>
        <strain evidence="11">AVDCRST_MAG43</strain>
    </source>
</reference>
<evidence type="ECO:0000256" key="6">
    <source>
        <dbReference type="ARBA" id="ARBA00022741"/>
    </source>
</evidence>
<organism evidence="11">
    <name type="scientific">uncultured Thermomicrobiales bacterium</name>
    <dbReference type="NCBI Taxonomy" id="1645740"/>
    <lineage>
        <taxon>Bacteria</taxon>
        <taxon>Pseudomonadati</taxon>
        <taxon>Thermomicrobiota</taxon>
        <taxon>Thermomicrobia</taxon>
        <taxon>Thermomicrobiales</taxon>
        <taxon>environmental samples</taxon>
    </lineage>
</organism>
<dbReference type="FunFam" id="3.40.50.300:FF:000127">
    <property type="entry name" value="Ribose import ATP-binding protein RbsA"/>
    <property type="match status" value="1"/>
</dbReference>
<evidence type="ECO:0000256" key="9">
    <source>
        <dbReference type="ARBA" id="ARBA00023136"/>
    </source>
</evidence>
<dbReference type="InterPro" id="IPR027417">
    <property type="entry name" value="P-loop_NTPase"/>
</dbReference>
<dbReference type="EMBL" id="CADCWI010000049">
    <property type="protein sequence ID" value="CAA9550204.1"/>
    <property type="molecule type" value="Genomic_DNA"/>
</dbReference>
<evidence type="ECO:0000313" key="11">
    <source>
        <dbReference type="EMBL" id="CAA9550204.1"/>
    </source>
</evidence>
<evidence type="ECO:0000256" key="5">
    <source>
        <dbReference type="ARBA" id="ARBA00022737"/>
    </source>
</evidence>
<evidence type="ECO:0000256" key="1">
    <source>
        <dbReference type="ARBA" id="ARBA00004202"/>
    </source>
</evidence>
<comment type="subcellular location">
    <subcellularLocation>
        <location evidence="1">Cell membrane</location>
        <topology evidence="1">Peripheral membrane protein</topology>
    </subcellularLocation>
</comment>
<dbReference type="SUPFAM" id="SSF52540">
    <property type="entry name" value="P-loop containing nucleoside triphosphate hydrolases"/>
    <property type="match status" value="2"/>
</dbReference>
<dbReference type="GO" id="GO:0005886">
    <property type="term" value="C:plasma membrane"/>
    <property type="evidence" value="ECO:0007669"/>
    <property type="project" value="UniProtKB-SubCell"/>
</dbReference>
<dbReference type="AlphaFoldDB" id="A0A6J4UGJ9"/>
<keyword evidence="2" id="KW-0813">Transport</keyword>
<accession>A0A6J4UGJ9</accession>
<dbReference type="InterPro" id="IPR050107">
    <property type="entry name" value="ABC_carbohydrate_import_ATPase"/>
</dbReference>
<gene>
    <name evidence="11" type="ORF">AVDCRST_MAG43-1004</name>
</gene>
<dbReference type="PANTHER" id="PTHR43790">
    <property type="entry name" value="CARBOHYDRATE TRANSPORT ATP-BINDING PROTEIN MG119-RELATED"/>
    <property type="match status" value="1"/>
</dbReference>
<evidence type="ECO:0000259" key="10">
    <source>
        <dbReference type="PROSITE" id="PS50893"/>
    </source>
</evidence>
<dbReference type="PROSITE" id="PS50893">
    <property type="entry name" value="ABC_TRANSPORTER_2"/>
    <property type="match status" value="2"/>
</dbReference>
<dbReference type="GO" id="GO:0005524">
    <property type="term" value="F:ATP binding"/>
    <property type="evidence" value="ECO:0007669"/>
    <property type="project" value="UniProtKB-KW"/>
</dbReference>
<keyword evidence="8" id="KW-1278">Translocase</keyword>
<dbReference type="GO" id="GO:0016887">
    <property type="term" value="F:ATP hydrolysis activity"/>
    <property type="evidence" value="ECO:0007669"/>
    <property type="project" value="InterPro"/>
</dbReference>
<name>A0A6J4UGJ9_9BACT</name>
<keyword evidence="6" id="KW-0547">Nucleotide-binding</keyword>
<protein>
    <submittedName>
        <fullName evidence="11">Ribose ABC transport system, ATP-binding protein RbsA</fullName>
    </submittedName>
</protein>
<evidence type="ECO:0000256" key="2">
    <source>
        <dbReference type="ARBA" id="ARBA00022448"/>
    </source>
</evidence>
<sequence length="518" mass="55631">MQDQPPAGSTPSDHSGVQPILELRGISRTFPGVRALSNVDFDVRPGEVHALMGENGAGKSTLMKIVSGVYQPDSGSIRFMGTPVQFAHPREAQQRGISIIHQEFNLLPERTVAQNIFLGREPGTSYRVDSRAMEDATRVLLSNLGVAHSISPRAMVGRLSVAQQQTVEIAKALSFDARIVVMDEPTASLSPTEVEGLFRTVRELQARGIAFVYVSHRLEEVMNLSQRITVLKDGEKVTTIDTAATSPGQLVSLMVGRELSSYYPPHATSGEIGEPVLAITGGSNHRLDGINLTIHRGEVVGIAGLEGAGRTELARAIFGVEPFTSGTMTLQGSAVHITSPRQAIRAGIGFLTEDRKTEGLILPQNIRNNALLAIRSLGQRVRRTLTGAEPDDVIAQARRVDLRASGLEQEVRFLSGGNQQKVVLMKWLSTGARLLIFDEPTRGIDVGAKAGIHELIRELARAGAGVLMISSELPEVIGMSDRILVMRQGRIAGELTAGPSEARILALATGEIPTEVAA</sequence>
<dbReference type="SMART" id="SM00382">
    <property type="entry name" value="AAA"/>
    <property type="match status" value="2"/>
</dbReference>
<keyword evidence="5" id="KW-0677">Repeat</keyword>
<dbReference type="InterPro" id="IPR003593">
    <property type="entry name" value="AAA+_ATPase"/>
</dbReference>
<evidence type="ECO:0000256" key="8">
    <source>
        <dbReference type="ARBA" id="ARBA00022967"/>
    </source>
</evidence>
<dbReference type="CDD" id="cd03216">
    <property type="entry name" value="ABC_Carb_Monos_I"/>
    <property type="match status" value="1"/>
</dbReference>
<evidence type="ECO:0000256" key="4">
    <source>
        <dbReference type="ARBA" id="ARBA00022597"/>
    </source>
</evidence>
<proteinExistence type="predicted"/>
<dbReference type="InterPro" id="IPR003439">
    <property type="entry name" value="ABC_transporter-like_ATP-bd"/>
</dbReference>
<evidence type="ECO:0000256" key="3">
    <source>
        <dbReference type="ARBA" id="ARBA00022475"/>
    </source>
</evidence>
<keyword evidence="4" id="KW-0762">Sugar transport</keyword>
<keyword evidence="9" id="KW-0472">Membrane</keyword>
<keyword evidence="7 11" id="KW-0067">ATP-binding</keyword>
<dbReference type="CDD" id="cd03215">
    <property type="entry name" value="ABC_Carb_Monos_II"/>
    <property type="match status" value="1"/>
</dbReference>
<feature type="domain" description="ABC transporter" evidence="10">
    <location>
        <begin position="272"/>
        <end position="513"/>
    </location>
</feature>
<dbReference type="PANTHER" id="PTHR43790:SF3">
    <property type="entry name" value="D-ALLOSE IMPORT ATP-BINDING PROTEIN ALSA-RELATED"/>
    <property type="match status" value="1"/>
</dbReference>
<keyword evidence="3" id="KW-1003">Cell membrane</keyword>